<protein>
    <submittedName>
        <fullName evidence="2">Uncharacterized protein</fullName>
    </submittedName>
</protein>
<gene>
    <name evidence="2" type="ORF">SEPMUDRAFT_114962</name>
</gene>
<feature type="region of interest" description="Disordered" evidence="1">
    <location>
        <begin position="29"/>
        <end position="49"/>
    </location>
</feature>
<reference evidence="2 3" key="1">
    <citation type="journal article" date="2012" name="PLoS Pathog.">
        <title>Diverse lifestyles and strategies of plant pathogenesis encoded in the genomes of eighteen Dothideomycetes fungi.</title>
        <authorList>
            <person name="Ohm R.A."/>
            <person name="Feau N."/>
            <person name="Henrissat B."/>
            <person name="Schoch C.L."/>
            <person name="Horwitz B.A."/>
            <person name="Barry K.W."/>
            <person name="Condon B.J."/>
            <person name="Copeland A.C."/>
            <person name="Dhillon B."/>
            <person name="Glaser F."/>
            <person name="Hesse C.N."/>
            <person name="Kosti I."/>
            <person name="LaButti K."/>
            <person name="Lindquist E.A."/>
            <person name="Lucas S."/>
            <person name="Salamov A.A."/>
            <person name="Bradshaw R.E."/>
            <person name="Ciuffetti L."/>
            <person name="Hamelin R.C."/>
            <person name="Kema G.H.J."/>
            <person name="Lawrence C."/>
            <person name="Scott J.A."/>
            <person name="Spatafora J.W."/>
            <person name="Turgeon B.G."/>
            <person name="de Wit P.J.G.M."/>
            <person name="Zhong S."/>
            <person name="Goodwin S.B."/>
            <person name="Grigoriev I.V."/>
        </authorList>
    </citation>
    <scope>NUCLEOTIDE SEQUENCE [LARGE SCALE GENOMIC DNA]</scope>
    <source>
        <strain evidence="2 3">SO2202</strain>
    </source>
</reference>
<dbReference type="GeneID" id="27898258"/>
<feature type="compositionally biased region" description="Basic residues" evidence="1">
    <location>
        <begin position="466"/>
        <end position="475"/>
    </location>
</feature>
<dbReference type="AlphaFoldDB" id="M3DD26"/>
<dbReference type="HOGENOM" id="CLU_559178_0_0_1"/>
<dbReference type="Proteomes" id="UP000016931">
    <property type="component" value="Unassembled WGS sequence"/>
</dbReference>
<accession>M3DD26</accession>
<feature type="compositionally biased region" description="Acidic residues" evidence="1">
    <location>
        <begin position="479"/>
        <end position="488"/>
    </location>
</feature>
<dbReference type="STRING" id="692275.M3DD26"/>
<dbReference type="OrthoDB" id="6247875at2759"/>
<keyword evidence="3" id="KW-1185">Reference proteome</keyword>
<feature type="compositionally biased region" description="Basic and acidic residues" evidence="1">
    <location>
        <begin position="200"/>
        <end position="223"/>
    </location>
</feature>
<dbReference type="RefSeq" id="XP_016764021.1">
    <property type="nucleotide sequence ID" value="XM_016901121.1"/>
</dbReference>
<dbReference type="eggNOG" id="KOG0527">
    <property type="taxonomic scope" value="Eukaryota"/>
</dbReference>
<dbReference type="EMBL" id="KB456261">
    <property type="protein sequence ID" value="EMF15900.1"/>
    <property type="molecule type" value="Genomic_DNA"/>
</dbReference>
<evidence type="ECO:0000256" key="1">
    <source>
        <dbReference type="SAM" id="MobiDB-lite"/>
    </source>
</evidence>
<organism evidence="2 3">
    <name type="scientific">Sphaerulina musiva (strain SO2202)</name>
    <name type="common">Poplar stem canker fungus</name>
    <name type="synonym">Septoria musiva</name>
    <dbReference type="NCBI Taxonomy" id="692275"/>
    <lineage>
        <taxon>Eukaryota</taxon>
        <taxon>Fungi</taxon>
        <taxon>Dikarya</taxon>
        <taxon>Ascomycota</taxon>
        <taxon>Pezizomycotina</taxon>
        <taxon>Dothideomycetes</taxon>
        <taxon>Dothideomycetidae</taxon>
        <taxon>Mycosphaerellales</taxon>
        <taxon>Mycosphaerellaceae</taxon>
        <taxon>Sphaerulina</taxon>
    </lineage>
</organism>
<proteinExistence type="predicted"/>
<dbReference type="InterPro" id="IPR036910">
    <property type="entry name" value="HMG_box_dom_sf"/>
</dbReference>
<evidence type="ECO:0000313" key="3">
    <source>
        <dbReference type="Proteomes" id="UP000016931"/>
    </source>
</evidence>
<feature type="region of interest" description="Disordered" evidence="1">
    <location>
        <begin position="189"/>
        <end position="237"/>
    </location>
</feature>
<sequence length="488" mass="54940">MAHQNFGSFGRPADELAIDPCLLNSGYNTDTSMASSRPQVPLQSSTKPTSAPLEGVTYSFRTDIGWHIPVKHESNFYHPEVGYYVGTPVPSWIVTAATAPVPAPTTTPTFAPAPAPAPALAPEFAPAPAVTAFDEQQYVDFQAYTDLNAHHYPEPNASGSTGPYVQSTYPVGQEVYDVDYYSGLDLDQLFPPSTSSNQPAERRPLTSRSEARNKRRIAASDRALRRREKRSPDQYTPRRSSIIQACICHPVAATFEKVKRPANSFINFRSVRTLPPALLALLPKKEQDEFKSRGRLTILQAKFLWDTMKQRPELAGIKEYYDKQAEDIAAQHKAQYPDWKFQPKTQVTLDFGDENCKCGAWTVNMEERERRKNGACGETSPYHAHNAGRSRSIRAQRKYHDIDEEPEDSESESELSEPPFDLEGEVMPTPRNTHRLNDRLNSQLNRADRHRMSPSPTPFATPSRRAPSRRAHKHVNYVLDEESDEDLE</sequence>
<name>M3DD26_SPHMS</name>
<evidence type="ECO:0000313" key="2">
    <source>
        <dbReference type="EMBL" id="EMF15900.1"/>
    </source>
</evidence>
<feature type="compositionally biased region" description="Basic residues" evidence="1">
    <location>
        <begin position="386"/>
        <end position="397"/>
    </location>
</feature>
<dbReference type="Gene3D" id="1.10.30.10">
    <property type="entry name" value="High mobility group box domain"/>
    <property type="match status" value="1"/>
</dbReference>
<feature type="compositionally biased region" description="Acidic residues" evidence="1">
    <location>
        <begin position="402"/>
        <end position="424"/>
    </location>
</feature>
<feature type="region of interest" description="Disordered" evidence="1">
    <location>
        <begin position="372"/>
        <end position="488"/>
    </location>
</feature>